<name>A0A4V1X885_9PLEO</name>
<accession>A0A4V1X885</accession>
<sequence length="78" mass="8208">MPAGAGEEMTLLSPASPRIEPVEAAVSIPAGSQKDARDPPSCPYTPLTLFGAPARPRLAHLLAPNHARNLTTICPCFF</sequence>
<evidence type="ECO:0000313" key="1">
    <source>
        <dbReference type="EMBL" id="RYO72608.1"/>
    </source>
</evidence>
<dbReference type="Proteomes" id="UP000293823">
    <property type="component" value="Unassembled WGS sequence"/>
</dbReference>
<comment type="caution">
    <text evidence="1">The sequence shown here is derived from an EMBL/GenBank/DDBJ whole genome shotgun (WGS) entry which is preliminary data.</text>
</comment>
<organism evidence="1 2">
    <name type="scientific">Alternaria arborescens</name>
    <dbReference type="NCBI Taxonomy" id="156630"/>
    <lineage>
        <taxon>Eukaryota</taxon>
        <taxon>Fungi</taxon>
        <taxon>Dikarya</taxon>
        <taxon>Ascomycota</taxon>
        <taxon>Pezizomycotina</taxon>
        <taxon>Dothideomycetes</taxon>
        <taxon>Pleosporomycetidae</taxon>
        <taxon>Pleosporales</taxon>
        <taxon>Pleosporineae</taxon>
        <taxon>Pleosporaceae</taxon>
        <taxon>Alternaria</taxon>
        <taxon>Alternaria sect. Alternaria</taxon>
    </lineage>
</organism>
<dbReference type="AlphaFoldDB" id="A0A4V1X885"/>
<reference evidence="2" key="1">
    <citation type="journal article" date="2019" name="bioRxiv">
        <title>Genomics, evolutionary history and diagnostics of the Alternaria alternata species group including apple and Asian pear pathotypes.</title>
        <authorList>
            <person name="Armitage A.D."/>
            <person name="Cockerton H.M."/>
            <person name="Sreenivasaprasad S."/>
            <person name="Woodhall J.W."/>
            <person name="Lane C.R."/>
            <person name="Harrison R.J."/>
            <person name="Clarkson J.P."/>
        </authorList>
    </citation>
    <scope>NUCLEOTIDE SEQUENCE [LARGE SCALE GENOMIC DNA]</scope>
    <source>
        <strain evidence="2">RGR 97.0016</strain>
    </source>
</reference>
<protein>
    <submittedName>
        <fullName evidence="1">Uncharacterized protein</fullName>
    </submittedName>
</protein>
<dbReference type="EMBL" id="PEJP01000003">
    <property type="protein sequence ID" value="RYO72608.1"/>
    <property type="molecule type" value="Genomic_DNA"/>
</dbReference>
<evidence type="ECO:0000313" key="2">
    <source>
        <dbReference type="Proteomes" id="UP000293823"/>
    </source>
</evidence>
<proteinExistence type="predicted"/>
<gene>
    <name evidence="1" type="ORF">AA0113_g807</name>
</gene>
<keyword evidence="2" id="KW-1185">Reference proteome</keyword>